<dbReference type="Gene3D" id="1.10.10.10">
    <property type="entry name" value="Winged helix-like DNA-binding domain superfamily/Winged helix DNA-binding domain"/>
    <property type="match status" value="1"/>
</dbReference>
<accession>A0A7V3KN57</accession>
<dbReference type="InterPro" id="IPR050206">
    <property type="entry name" value="FtsK/SpoIIIE/SftA"/>
</dbReference>
<gene>
    <name evidence="8" type="ORF">ENV38_02385</name>
</gene>
<keyword evidence="6" id="KW-0472">Membrane</keyword>
<dbReference type="PANTHER" id="PTHR22683">
    <property type="entry name" value="SPORULATION PROTEIN RELATED"/>
    <property type="match status" value="1"/>
</dbReference>
<keyword evidence="2 5" id="KW-0547">Nucleotide-binding</keyword>
<organism evidence="8">
    <name type="scientific">candidate division WOR-3 bacterium</name>
    <dbReference type="NCBI Taxonomy" id="2052148"/>
    <lineage>
        <taxon>Bacteria</taxon>
        <taxon>Bacteria division WOR-3</taxon>
    </lineage>
</organism>
<feature type="domain" description="FtsK" evidence="7">
    <location>
        <begin position="353"/>
        <end position="543"/>
    </location>
</feature>
<feature type="binding site" evidence="5">
    <location>
        <begin position="370"/>
        <end position="377"/>
    </location>
    <ligand>
        <name>ATP</name>
        <dbReference type="ChEBI" id="CHEBI:30616"/>
    </ligand>
</feature>
<evidence type="ECO:0000256" key="6">
    <source>
        <dbReference type="SAM" id="Phobius"/>
    </source>
</evidence>
<dbReference type="InterPro" id="IPR018541">
    <property type="entry name" value="Ftsk_gamma"/>
</dbReference>
<evidence type="ECO:0000313" key="8">
    <source>
        <dbReference type="EMBL" id="HGB35739.1"/>
    </source>
</evidence>
<evidence type="ECO:0000259" key="7">
    <source>
        <dbReference type="PROSITE" id="PS50901"/>
    </source>
</evidence>
<protein>
    <submittedName>
        <fullName evidence="8">DUF87 domain-containing protein</fullName>
    </submittedName>
</protein>
<name>A0A7V3KN57_UNCW3</name>
<dbReference type="Pfam" id="PF17854">
    <property type="entry name" value="FtsK_alpha"/>
    <property type="match status" value="1"/>
</dbReference>
<dbReference type="InterPro" id="IPR036388">
    <property type="entry name" value="WH-like_DNA-bd_sf"/>
</dbReference>
<evidence type="ECO:0000256" key="1">
    <source>
        <dbReference type="ARBA" id="ARBA00006474"/>
    </source>
</evidence>
<dbReference type="GO" id="GO:0005524">
    <property type="term" value="F:ATP binding"/>
    <property type="evidence" value="ECO:0007669"/>
    <property type="project" value="UniProtKB-UniRule"/>
</dbReference>
<proteinExistence type="inferred from homology"/>
<comment type="similarity">
    <text evidence="1">Belongs to the FtsK/SpoIIIE/SftA family.</text>
</comment>
<dbReference type="SMART" id="SM00843">
    <property type="entry name" value="Ftsk_gamma"/>
    <property type="match status" value="1"/>
</dbReference>
<keyword evidence="6" id="KW-1133">Transmembrane helix</keyword>
<feature type="transmembrane region" description="Helical" evidence="6">
    <location>
        <begin position="103"/>
        <end position="123"/>
    </location>
</feature>
<dbReference type="InterPro" id="IPR027417">
    <property type="entry name" value="P-loop_NTPase"/>
</dbReference>
<dbReference type="Pfam" id="PF01580">
    <property type="entry name" value="FtsK_SpoIIIE"/>
    <property type="match status" value="1"/>
</dbReference>
<dbReference type="PROSITE" id="PS50901">
    <property type="entry name" value="FTSK"/>
    <property type="match status" value="1"/>
</dbReference>
<dbReference type="CDD" id="cd01127">
    <property type="entry name" value="TrwB_TraG_TraD_VirD4"/>
    <property type="match status" value="1"/>
</dbReference>
<comment type="caution">
    <text evidence="8">The sequence shown here is derived from an EMBL/GenBank/DDBJ whole genome shotgun (WGS) entry which is preliminary data.</text>
</comment>
<feature type="transmembrane region" description="Helical" evidence="6">
    <location>
        <begin position="34"/>
        <end position="51"/>
    </location>
</feature>
<dbReference type="SUPFAM" id="SSF46785">
    <property type="entry name" value="Winged helix' DNA-binding domain"/>
    <property type="match status" value="1"/>
</dbReference>
<sequence length="766" mass="86600">MELLSLLFLFAFTGYLLFISSENKILITERIASLIFSFAFLFLLISIASYFPEGELTNWGGKIGYIVGSILVTKLGYLLSALISLIFSLYGFLVFINKAKKSLLLELLALFVILFALSLYLPVPLAGSLSVRISKFLLNNLGIAGKIIVSLLFVIMSSFIISFPKLISRKKKKDEIKEEIDKVQESPELEQKKKEIKTKTAAKVQKPEIKVDEEELNPNTLINLLKPAEPFDATESKQELEKNKILIEEKLREFNIEGKVVNYYPGPVVTRYEYEPAPGVRLSKISSLADDIALRMRSNAIRIIAPLPNKGLVGFEIPNKNRKTVYLRALVERDEFFQLDSPLAFALGVDTAGNPVYADLSNMPHLLIAGSTGSGKSVCINTIITSIIFRNKPEQVRFVLIDPKRIELSLYEGIPHLLLPVVKDRKLAVEVLKKAVKWMDYRYKLFAKETARDISSYNEKMIKSGGEPIPYLVIIIDEFADLIITTGREIEEPLARLAQMARAVGIHLIVATQRPSVDVITGMIKANFPVRIAFKVPSKVDSKTILDENGAEKLLGRGDMLFIPPGTSEKVRLHGPLITEEETKKISRTLTQHYLTQIIKSYFDLDAPKAKELVEELMDENLYMPFIRIDEPGLSELEEKAIEFLSDYLELEPETIRDKLSEIRDNYYRKIPEMTEIPITETEEEIAMEEGEWDPMLEEAAKAVILEGKASATLLQRRLKLGFARAARVIDQLEQLGIIGPQEGTKPRKVLVKFEDLERIFKNEKN</sequence>
<dbReference type="InterPro" id="IPR002543">
    <property type="entry name" value="FtsK_dom"/>
</dbReference>
<dbReference type="Gene3D" id="3.40.50.300">
    <property type="entry name" value="P-loop containing nucleotide triphosphate hydrolases"/>
    <property type="match status" value="1"/>
</dbReference>
<keyword evidence="6" id="KW-0812">Transmembrane</keyword>
<dbReference type="InterPro" id="IPR036390">
    <property type="entry name" value="WH_DNA-bd_sf"/>
</dbReference>
<dbReference type="GO" id="GO:0003677">
    <property type="term" value="F:DNA binding"/>
    <property type="evidence" value="ECO:0007669"/>
    <property type="project" value="UniProtKB-KW"/>
</dbReference>
<keyword evidence="4" id="KW-0238">DNA-binding</keyword>
<keyword evidence="3 5" id="KW-0067">ATP-binding</keyword>
<dbReference type="PANTHER" id="PTHR22683:SF41">
    <property type="entry name" value="DNA TRANSLOCASE FTSK"/>
    <property type="match status" value="1"/>
</dbReference>
<dbReference type="SMART" id="SM00382">
    <property type="entry name" value="AAA"/>
    <property type="match status" value="1"/>
</dbReference>
<feature type="transmembrane region" description="Helical" evidence="6">
    <location>
        <begin position="143"/>
        <end position="163"/>
    </location>
</feature>
<dbReference type="SUPFAM" id="SSF52540">
    <property type="entry name" value="P-loop containing nucleoside triphosphate hydrolases"/>
    <property type="match status" value="1"/>
</dbReference>
<feature type="transmembrane region" description="Helical" evidence="6">
    <location>
        <begin position="6"/>
        <end position="27"/>
    </location>
</feature>
<dbReference type="InterPro" id="IPR041027">
    <property type="entry name" value="FtsK_alpha"/>
</dbReference>
<feature type="transmembrane region" description="Helical" evidence="6">
    <location>
        <begin position="63"/>
        <end position="96"/>
    </location>
</feature>
<reference evidence="8" key="1">
    <citation type="journal article" date="2020" name="mSystems">
        <title>Genome- and Community-Level Interaction Insights into Carbon Utilization and Element Cycling Functions of Hydrothermarchaeota in Hydrothermal Sediment.</title>
        <authorList>
            <person name="Zhou Z."/>
            <person name="Liu Y."/>
            <person name="Xu W."/>
            <person name="Pan J."/>
            <person name="Luo Z.H."/>
            <person name="Li M."/>
        </authorList>
    </citation>
    <scope>NUCLEOTIDE SEQUENCE [LARGE SCALE GENOMIC DNA]</scope>
    <source>
        <strain evidence="8">SpSt-754</strain>
    </source>
</reference>
<dbReference type="Pfam" id="PF09397">
    <property type="entry name" value="FtsK_gamma"/>
    <property type="match status" value="1"/>
</dbReference>
<dbReference type="Gene3D" id="3.30.980.40">
    <property type="match status" value="1"/>
</dbReference>
<evidence type="ECO:0000256" key="4">
    <source>
        <dbReference type="ARBA" id="ARBA00023125"/>
    </source>
</evidence>
<evidence type="ECO:0000256" key="3">
    <source>
        <dbReference type="ARBA" id="ARBA00022840"/>
    </source>
</evidence>
<evidence type="ECO:0000256" key="2">
    <source>
        <dbReference type="ARBA" id="ARBA00022741"/>
    </source>
</evidence>
<evidence type="ECO:0000256" key="5">
    <source>
        <dbReference type="PROSITE-ProRule" id="PRU00289"/>
    </source>
</evidence>
<dbReference type="EMBL" id="DTGD01000092">
    <property type="protein sequence ID" value="HGB35739.1"/>
    <property type="molecule type" value="Genomic_DNA"/>
</dbReference>
<dbReference type="AlphaFoldDB" id="A0A7V3KN57"/>
<dbReference type="InterPro" id="IPR003593">
    <property type="entry name" value="AAA+_ATPase"/>
</dbReference>